<dbReference type="InterPro" id="IPR050951">
    <property type="entry name" value="Retrovirus_Pol_polyprotein"/>
</dbReference>
<evidence type="ECO:0000313" key="10">
    <source>
        <dbReference type="Proteomes" id="UP000824469"/>
    </source>
</evidence>
<evidence type="ECO:0000256" key="4">
    <source>
        <dbReference type="ARBA" id="ARBA00022722"/>
    </source>
</evidence>
<keyword evidence="7" id="KW-0695">RNA-directed DNA polymerase</keyword>
<keyword evidence="1" id="KW-0645">Protease</keyword>
<reference evidence="9 10" key="1">
    <citation type="journal article" date="2021" name="Nat. Plants">
        <title>The Taxus genome provides insights into paclitaxel biosynthesis.</title>
        <authorList>
            <person name="Xiong X."/>
            <person name="Gou J."/>
            <person name="Liao Q."/>
            <person name="Li Y."/>
            <person name="Zhou Q."/>
            <person name="Bi G."/>
            <person name="Li C."/>
            <person name="Du R."/>
            <person name="Wang X."/>
            <person name="Sun T."/>
            <person name="Guo L."/>
            <person name="Liang H."/>
            <person name="Lu P."/>
            <person name="Wu Y."/>
            <person name="Zhang Z."/>
            <person name="Ro D.K."/>
            <person name="Shang Y."/>
            <person name="Huang S."/>
            <person name="Yan J."/>
        </authorList>
    </citation>
    <scope>NUCLEOTIDE SEQUENCE [LARGE SCALE GENOMIC DNA]</scope>
    <source>
        <strain evidence="9">Ta-2019</strain>
    </source>
</reference>
<dbReference type="Gene3D" id="3.30.70.270">
    <property type="match status" value="2"/>
</dbReference>
<name>A0AA38FFY2_TAXCH</name>
<keyword evidence="10" id="KW-1185">Reference proteome</keyword>
<accession>A0AA38FFY2</accession>
<dbReference type="CDD" id="cd01647">
    <property type="entry name" value="RT_LTR"/>
    <property type="match status" value="1"/>
</dbReference>
<comment type="caution">
    <text evidence="9">The sequence shown here is derived from an EMBL/GenBank/DDBJ whole genome shotgun (WGS) entry which is preliminary data.</text>
</comment>
<dbReference type="Pfam" id="PF00078">
    <property type="entry name" value="RVT_1"/>
    <property type="match status" value="1"/>
</dbReference>
<keyword evidence="5" id="KW-0255">Endonuclease</keyword>
<dbReference type="GO" id="GO:0003964">
    <property type="term" value="F:RNA-directed DNA polymerase activity"/>
    <property type="evidence" value="ECO:0007669"/>
    <property type="project" value="UniProtKB-KW"/>
</dbReference>
<dbReference type="InterPro" id="IPR000477">
    <property type="entry name" value="RT_dom"/>
</dbReference>
<dbReference type="Proteomes" id="UP000824469">
    <property type="component" value="Unassembled WGS sequence"/>
</dbReference>
<evidence type="ECO:0000256" key="5">
    <source>
        <dbReference type="ARBA" id="ARBA00022759"/>
    </source>
</evidence>
<evidence type="ECO:0000256" key="2">
    <source>
        <dbReference type="ARBA" id="ARBA00022679"/>
    </source>
</evidence>
<proteinExistence type="predicted"/>
<dbReference type="Gene3D" id="3.10.10.10">
    <property type="entry name" value="HIV Type 1 Reverse Transcriptase, subunit A, domain 1"/>
    <property type="match status" value="1"/>
</dbReference>
<evidence type="ECO:0000256" key="6">
    <source>
        <dbReference type="ARBA" id="ARBA00022801"/>
    </source>
</evidence>
<evidence type="ECO:0000313" key="9">
    <source>
        <dbReference type="EMBL" id="KAH9299891.1"/>
    </source>
</evidence>
<dbReference type="PANTHER" id="PTHR37984:SF5">
    <property type="entry name" value="PROTEIN NYNRIN-LIKE"/>
    <property type="match status" value="1"/>
</dbReference>
<sequence>MRGAAVYSKIDLRSGYHQLRIREEDIHKTAFRTRYGHYEFTVLPFGLTNAPAAFMNLMNNIFQEYLDKFVLVFLDDILIYSKSVEEHNEHLKIVLGILRKRKLYGKLSKCSFFDSEVHYLGHVISKEGIAVDPSKIVAITEWPAPKNVHEVRSFMGLAGYYRKFVKDFSKVAAPITSLQKKDKKFIWNDKCEVAFKSLKDQLTSAPILAVPDPNGSFTVVTDASGEGLGGVLLQNDQVIAYESRKLKLHELNYAPHDLELAAIVHALQVWRHYLLGKPFELKTDHLGLKYIFTQPNLNARQRRWLEFLSQYDFDISYIKGKENRVADALSRRRHISALITIRTQFKDEVKSASESDAYFQQVKAALAA</sequence>
<dbReference type="FunFam" id="3.30.70.270:FF:000020">
    <property type="entry name" value="Transposon Tf2-6 polyprotein-like Protein"/>
    <property type="match status" value="1"/>
</dbReference>
<evidence type="ECO:0000256" key="7">
    <source>
        <dbReference type="ARBA" id="ARBA00022918"/>
    </source>
</evidence>
<dbReference type="GO" id="GO:0004519">
    <property type="term" value="F:endonuclease activity"/>
    <property type="evidence" value="ECO:0007669"/>
    <property type="project" value="UniProtKB-KW"/>
</dbReference>
<dbReference type="PANTHER" id="PTHR37984">
    <property type="entry name" value="PROTEIN CBG26694"/>
    <property type="match status" value="1"/>
</dbReference>
<dbReference type="InterPro" id="IPR043128">
    <property type="entry name" value="Rev_trsase/Diguanyl_cyclase"/>
</dbReference>
<evidence type="ECO:0000256" key="1">
    <source>
        <dbReference type="ARBA" id="ARBA00022670"/>
    </source>
</evidence>
<organism evidence="9 10">
    <name type="scientific">Taxus chinensis</name>
    <name type="common">Chinese yew</name>
    <name type="synonym">Taxus wallichiana var. chinensis</name>
    <dbReference type="NCBI Taxonomy" id="29808"/>
    <lineage>
        <taxon>Eukaryota</taxon>
        <taxon>Viridiplantae</taxon>
        <taxon>Streptophyta</taxon>
        <taxon>Embryophyta</taxon>
        <taxon>Tracheophyta</taxon>
        <taxon>Spermatophyta</taxon>
        <taxon>Pinopsida</taxon>
        <taxon>Pinidae</taxon>
        <taxon>Conifers II</taxon>
        <taxon>Cupressales</taxon>
        <taxon>Taxaceae</taxon>
        <taxon>Taxus</taxon>
    </lineage>
</organism>
<dbReference type="EMBL" id="JAHRHJ020000010">
    <property type="protein sequence ID" value="KAH9299891.1"/>
    <property type="molecule type" value="Genomic_DNA"/>
</dbReference>
<dbReference type="PROSITE" id="PS50878">
    <property type="entry name" value="RT_POL"/>
    <property type="match status" value="1"/>
</dbReference>
<dbReference type="CDD" id="cd09274">
    <property type="entry name" value="RNase_HI_RT_Ty3"/>
    <property type="match status" value="1"/>
</dbReference>
<dbReference type="GO" id="GO:0006508">
    <property type="term" value="P:proteolysis"/>
    <property type="evidence" value="ECO:0007669"/>
    <property type="project" value="UniProtKB-KW"/>
</dbReference>
<dbReference type="OMA" id="ANGEECP"/>
<evidence type="ECO:0000256" key="3">
    <source>
        <dbReference type="ARBA" id="ARBA00022695"/>
    </source>
</evidence>
<keyword evidence="6" id="KW-0378">Hydrolase</keyword>
<gene>
    <name evidence="9" type="ORF">KI387_044114</name>
</gene>
<feature type="domain" description="Reverse transcriptase" evidence="8">
    <location>
        <begin position="1"/>
        <end position="124"/>
    </location>
</feature>
<dbReference type="Pfam" id="PF17917">
    <property type="entry name" value="RT_RNaseH"/>
    <property type="match status" value="1"/>
</dbReference>
<dbReference type="InterPro" id="IPR043502">
    <property type="entry name" value="DNA/RNA_pol_sf"/>
</dbReference>
<dbReference type="GO" id="GO:0008233">
    <property type="term" value="F:peptidase activity"/>
    <property type="evidence" value="ECO:0007669"/>
    <property type="project" value="UniProtKB-KW"/>
</dbReference>
<dbReference type="FunFam" id="3.10.10.10:FF:000007">
    <property type="entry name" value="Retrovirus-related Pol polyprotein from transposon 17.6-like Protein"/>
    <property type="match status" value="1"/>
</dbReference>
<dbReference type="SUPFAM" id="SSF56672">
    <property type="entry name" value="DNA/RNA polymerases"/>
    <property type="match status" value="1"/>
</dbReference>
<dbReference type="InterPro" id="IPR041373">
    <property type="entry name" value="RT_RNaseH"/>
</dbReference>
<dbReference type="AlphaFoldDB" id="A0AA38FFY2"/>
<keyword evidence="4" id="KW-0540">Nuclease</keyword>
<protein>
    <recommendedName>
        <fullName evidence="8">Reverse transcriptase domain-containing protein</fullName>
    </recommendedName>
</protein>
<keyword evidence="2" id="KW-0808">Transferase</keyword>
<evidence type="ECO:0000259" key="8">
    <source>
        <dbReference type="PROSITE" id="PS50878"/>
    </source>
</evidence>
<keyword evidence="3" id="KW-0548">Nucleotidyltransferase</keyword>